<comment type="caution">
    <text evidence="1">The sequence shown here is derived from an EMBL/GenBank/DDBJ whole genome shotgun (WGS) entry which is preliminary data.</text>
</comment>
<evidence type="ECO:0000313" key="1">
    <source>
        <dbReference type="EMBL" id="MFM9327858.1"/>
    </source>
</evidence>
<evidence type="ECO:0000313" key="2">
    <source>
        <dbReference type="Proteomes" id="UP001631969"/>
    </source>
</evidence>
<sequence>MSSVYGIVPQDNPGILQVRVPVPYPLQYVNAYLIQGDGGWTVMDPGIHSPEALELWEEVFRTTGIGFRQLERIVLTHHHPDHYGLAGFFQHKSGAPVFLSEWGRRQADDLWGNGDEAARRLWTLFRQHGMDAAMADAMLPHMAGFVELVSPRPETAPIRNSDLLQLGESLWEAVETGGHAAGHMSFYRKDTGEMFCGDAVLPRISPNIGYMPGVEEDPLASFLDGLRLLAEYAVDRAYPGHRDSFQGFAKRCGELIVHHDKRLSQMEERIGPGPCTAYECCTGLFGSRLTVHQFRFAMSETLAHLIHLERRGRIRREEQEGTVVFFRAKME</sequence>
<reference evidence="1" key="1">
    <citation type="submission" date="2024-12" db="EMBL/GenBank/DDBJ databases">
        <authorList>
            <person name="Wu N."/>
        </authorList>
    </citation>
    <scope>NUCLEOTIDE SEQUENCE</scope>
    <source>
        <strain evidence="1">P15</strain>
    </source>
</reference>
<name>A0ACC7NT51_9BACL</name>
<protein>
    <submittedName>
        <fullName evidence="1">MBL fold metallo-hydrolase</fullName>
    </submittedName>
</protein>
<dbReference type="Proteomes" id="UP001631969">
    <property type="component" value="Unassembled WGS sequence"/>
</dbReference>
<accession>A0ACC7NT51</accession>
<proteinExistence type="predicted"/>
<gene>
    <name evidence="1" type="ORF">ACI1P1_06020</name>
</gene>
<organism evidence="1 2">
    <name type="scientific">Paenibacillus mesotrionivorans</name>
    <dbReference type="NCBI Taxonomy" id="3160968"/>
    <lineage>
        <taxon>Bacteria</taxon>
        <taxon>Bacillati</taxon>
        <taxon>Bacillota</taxon>
        <taxon>Bacilli</taxon>
        <taxon>Bacillales</taxon>
        <taxon>Paenibacillaceae</taxon>
        <taxon>Paenibacillus</taxon>
    </lineage>
</organism>
<keyword evidence="2" id="KW-1185">Reference proteome</keyword>
<dbReference type="EMBL" id="JBJURJ010000003">
    <property type="protein sequence ID" value="MFM9327858.1"/>
    <property type="molecule type" value="Genomic_DNA"/>
</dbReference>